<dbReference type="Pfam" id="PF20390">
    <property type="entry name" value="DUF6685"/>
    <property type="match status" value="1"/>
</dbReference>
<sequence length="300" mass="33003">MSLFDQPSSLSSRLAALIERLGLSSRAPRLILERASRLHLPFNAMPATRDSICWLEGPPLQRLVELPRGALSGPVQEDKAQAHAVLIQIVEVQQQQLASFDLRLIDGLSNCDPEQIHCTSFEDYAASAACRQVRIISYKDFVKTISLALPSFLAGERISLRQASWHGDRVFWAGEQHCEAFACAVAYARRRQLEINLPAELSRYRLSSSGLSELQRRYHVLAMPGAAWSDPAFMSLLLDTGLPYARLSLLRSPDAPEFLLLPKHSAEATALGEGLCLAGAPDVVHYLQGLAAHESSDHVG</sequence>
<dbReference type="AlphaFoldDB" id="A0A1I5KCD3"/>
<reference evidence="2" key="1">
    <citation type="submission" date="2016-10" db="EMBL/GenBank/DDBJ databases">
        <authorList>
            <person name="Varghese N."/>
            <person name="Submissions S."/>
        </authorList>
    </citation>
    <scope>NUCLEOTIDE SEQUENCE [LARGE SCALE GENOMIC DNA]</scope>
    <source>
        <strain evidence="2">DSM 17834</strain>
    </source>
</reference>
<accession>A0A1I5KCD3</accession>
<dbReference type="STRING" id="289003.SAMN05216190_101158"/>
<dbReference type="OrthoDB" id="6968898at2"/>
<name>A0A1I5KCD3_9PSED</name>
<gene>
    <name evidence="1" type="ORF">SAMN05216190_101158</name>
</gene>
<dbReference type="Proteomes" id="UP000198784">
    <property type="component" value="Unassembled WGS sequence"/>
</dbReference>
<evidence type="ECO:0000313" key="1">
    <source>
        <dbReference type="EMBL" id="SFO82667.1"/>
    </source>
</evidence>
<protein>
    <submittedName>
        <fullName evidence="1">Uncharacterized protein</fullName>
    </submittedName>
</protein>
<proteinExistence type="predicted"/>
<organism evidence="1 2">
    <name type="scientific">Pseudomonas borbori</name>
    <dbReference type="NCBI Taxonomy" id="289003"/>
    <lineage>
        <taxon>Bacteria</taxon>
        <taxon>Pseudomonadati</taxon>
        <taxon>Pseudomonadota</taxon>
        <taxon>Gammaproteobacteria</taxon>
        <taxon>Pseudomonadales</taxon>
        <taxon>Pseudomonadaceae</taxon>
        <taxon>Pseudomonas</taxon>
    </lineage>
</organism>
<dbReference type="RefSeq" id="WP_090496809.1">
    <property type="nucleotide sequence ID" value="NZ_FOWX01000001.1"/>
</dbReference>
<dbReference type="EMBL" id="FOWX01000001">
    <property type="protein sequence ID" value="SFO82667.1"/>
    <property type="molecule type" value="Genomic_DNA"/>
</dbReference>
<dbReference type="InterPro" id="IPR046507">
    <property type="entry name" value="DUF6685"/>
</dbReference>
<keyword evidence="2" id="KW-1185">Reference proteome</keyword>
<evidence type="ECO:0000313" key="2">
    <source>
        <dbReference type="Proteomes" id="UP000198784"/>
    </source>
</evidence>